<feature type="binding site" evidence="7">
    <location>
        <position position="152"/>
    </location>
    <ligand>
        <name>NAD(+)</name>
        <dbReference type="ChEBI" id="CHEBI:57540"/>
    </ligand>
</feature>
<feature type="binding site" evidence="7">
    <location>
        <position position="267"/>
    </location>
    <ligand>
        <name>NAD(+)</name>
        <dbReference type="ChEBI" id="CHEBI:57540"/>
    </ligand>
</feature>
<evidence type="ECO:0000313" key="12">
    <source>
        <dbReference type="EMBL" id="PVU96511.1"/>
    </source>
</evidence>
<dbReference type="GO" id="GO:0005829">
    <property type="term" value="C:cytosol"/>
    <property type="evidence" value="ECO:0007669"/>
    <property type="project" value="TreeGrafter"/>
</dbReference>
<dbReference type="InterPro" id="IPR006109">
    <property type="entry name" value="G3P_DH_NAD-dep_C"/>
</dbReference>
<evidence type="ECO:0000256" key="1">
    <source>
        <dbReference type="ARBA" id="ARBA00011009"/>
    </source>
</evidence>
<dbReference type="EMBL" id="MBFT01000143">
    <property type="protein sequence ID" value="PVU96511.1"/>
    <property type="molecule type" value="Genomic_DNA"/>
</dbReference>
<evidence type="ECO:0000256" key="8">
    <source>
        <dbReference type="RuleBase" id="RU000437"/>
    </source>
</evidence>
<feature type="binding site" evidence="6">
    <location>
        <position position="119"/>
    </location>
    <ligand>
        <name>substrate</name>
    </ligand>
</feature>
<feature type="binding site" evidence="6">
    <location>
        <begin position="267"/>
        <end position="268"/>
    </location>
    <ligand>
        <name>substrate</name>
    </ligand>
</feature>
<feature type="binding site" evidence="7">
    <location>
        <position position="294"/>
    </location>
    <ligand>
        <name>NAD(+)</name>
        <dbReference type="ChEBI" id="CHEBI:57540"/>
    </ligand>
</feature>
<dbReference type="PIRSF" id="PIRSF000114">
    <property type="entry name" value="Glycerol-3-P_dh"/>
    <property type="match status" value="1"/>
</dbReference>
<evidence type="ECO:0000256" key="5">
    <source>
        <dbReference type="PIRSR" id="PIRSR000114-1"/>
    </source>
</evidence>
<dbReference type="Pfam" id="PF07479">
    <property type="entry name" value="NAD_Gly3P_dh_C"/>
    <property type="match status" value="1"/>
</dbReference>
<feature type="binding site" evidence="7">
    <location>
        <position position="95"/>
    </location>
    <ligand>
        <name>NAD(+)</name>
        <dbReference type="ChEBI" id="CHEBI:57540"/>
    </ligand>
</feature>
<dbReference type="NCBIfam" id="TIGR03376">
    <property type="entry name" value="glycerol3P_DH"/>
    <property type="match status" value="1"/>
</dbReference>
<dbReference type="EC" id="1.1.1.8" evidence="9"/>
<feature type="binding site" evidence="7">
    <location>
        <begin position="8"/>
        <end position="13"/>
    </location>
    <ligand>
        <name>NAD(+)</name>
        <dbReference type="ChEBI" id="CHEBI:57540"/>
    </ligand>
</feature>
<dbReference type="GO" id="GO:0042803">
    <property type="term" value="F:protein homodimerization activity"/>
    <property type="evidence" value="ECO:0007669"/>
    <property type="project" value="InterPro"/>
</dbReference>
<dbReference type="PRINTS" id="PR00077">
    <property type="entry name" value="GPDHDRGNASE"/>
</dbReference>
<dbReference type="InterPro" id="IPR008927">
    <property type="entry name" value="6-PGluconate_DH-like_C_sf"/>
</dbReference>
<dbReference type="PROSITE" id="PS00957">
    <property type="entry name" value="NAD_G3PDH"/>
    <property type="match status" value="1"/>
</dbReference>
<keyword evidence="2 8" id="KW-0560">Oxidoreductase</keyword>
<dbReference type="AlphaFoldDB" id="A0A2T9YVZ8"/>
<feature type="domain" description="Glycerol-3-phosphate dehydrogenase NAD-dependent N-terminal" evidence="10">
    <location>
        <begin position="3"/>
        <end position="172"/>
    </location>
</feature>
<evidence type="ECO:0000256" key="7">
    <source>
        <dbReference type="PIRSR" id="PIRSR000114-3"/>
    </source>
</evidence>
<evidence type="ECO:0000256" key="3">
    <source>
        <dbReference type="ARBA" id="ARBA00023027"/>
    </source>
</evidence>
<dbReference type="PANTHER" id="PTHR11728:SF8">
    <property type="entry name" value="GLYCEROL-3-PHOSPHATE DEHYDROGENASE [NAD(+)]-RELATED"/>
    <property type="match status" value="1"/>
</dbReference>
<dbReference type="InterPro" id="IPR006168">
    <property type="entry name" value="G3P_DH_NAD-dep"/>
</dbReference>
<dbReference type="PANTHER" id="PTHR11728">
    <property type="entry name" value="GLYCEROL-3-PHOSPHATE DEHYDROGENASE"/>
    <property type="match status" value="1"/>
</dbReference>
<feature type="domain" description="Glycerol-3-phosphate dehydrogenase NAD-dependent C-terminal" evidence="11">
    <location>
        <begin position="192"/>
        <end position="337"/>
    </location>
</feature>
<dbReference type="GO" id="GO:0051287">
    <property type="term" value="F:NAD binding"/>
    <property type="evidence" value="ECO:0007669"/>
    <property type="project" value="UniProtKB-UniRule"/>
</dbReference>
<proteinExistence type="inferred from homology"/>
<dbReference type="Gene3D" id="3.40.50.720">
    <property type="entry name" value="NAD(P)-binding Rossmann-like Domain"/>
    <property type="match status" value="1"/>
</dbReference>
<dbReference type="InterPro" id="IPR011128">
    <property type="entry name" value="G3P_DH_NAD-dep_N"/>
</dbReference>
<dbReference type="FunFam" id="1.10.1040.10:FF:000004">
    <property type="entry name" value="Glycerol-3-phosphate dehydrogenase [NAD(+)]"/>
    <property type="match status" value="1"/>
</dbReference>
<evidence type="ECO:0000256" key="6">
    <source>
        <dbReference type="PIRSR" id="PIRSR000114-2"/>
    </source>
</evidence>
<evidence type="ECO:0000256" key="9">
    <source>
        <dbReference type="RuleBase" id="RU361243"/>
    </source>
</evidence>
<dbReference type="SUPFAM" id="SSF51735">
    <property type="entry name" value="NAD(P)-binding Rossmann-fold domains"/>
    <property type="match status" value="1"/>
</dbReference>
<comment type="catalytic activity">
    <reaction evidence="4 9">
        <text>sn-glycerol 3-phosphate + NAD(+) = dihydroxyacetone phosphate + NADH + H(+)</text>
        <dbReference type="Rhea" id="RHEA:11092"/>
        <dbReference type="ChEBI" id="CHEBI:15378"/>
        <dbReference type="ChEBI" id="CHEBI:57540"/>
        <dbReference type="ChEBI" id="CHEBI:57597"/>
        <dbReference type="ChEBI" id="CHEBI:57642"/>
        <dbReference type="ChEBI" id="CHEBI:57945"/>
        <dbReference type="EC" id="1.1.1.8"/>
    </reaction>
</comment>
<dbReference type="Gene3D" id="1.10.1040.10">
    <property type="entry name" value="N-(1-d-carboxylethyl)-l-norvaline Dehydrogenase, domain 2"/>
    <property type="match status" value="1"/>
</dbReference>
<sequence length="349" mass="38479">MQKICIYGAGNWGTTAARILASNTSKIENLSHKVTLYAHKETFNGKDLAQLINQTKENTKYLPGFKIPDNVFATSDIFEALKDTTLLVFVVPHQFLESALENVRKYADIQNLKIISLIKGMYIERDGIKTTTQLIKSILGVQPSVLSGANIAPEIAAEGFCESTLGCLNEDEAKTWVKLFQTDYFRIQPVKDVNGVEVCGALKNVVAVAVGLADGLGFGNNTKSAVMRIGLLEIKKFAQMYYPDTPDSIFLESCGIADLVASSFGGRNFRLSSEFAKTGKPFDQLEKELLGGQKLQGPHTSLEVNLFLKNMNKIKDFPLFTTVYEIAYEGENPQSIIKAFTQSYVNSSL</sequence>
<evidence type="ECO:0000256" key="2">
    <source>
        <dbReference type="ARBA" id="ARBA00023002"/>
    </source>
</evidence>
<dbReference type="InterPro" id="IPR017751">
    <property type="entry name" value="G3P_DH_NAD-dep_euk"/>
</dbReference>
<evidence type="ECO:0000259" key="11">
    <source>
        <dbReference type="Pfam" id="PF07479"/>
    </source>
</evidence>
<evidence type="ECO:0000256" key="4">
    <source>
        <dbReference type="ARBA" id="ARBA00048683"/>
    </source>
</evidence>
<dbReference type="GO" id="GO:0141152">
    <property type="term" value="F:glycerol-3-phosphate dehydrogenase (NAD+) activity"/>
    <property type="evidence" value="ECO:0007669"/>
    <property type="project" value="UniProtKB-UniRule"/>
</dbReference>
<organism evidence="12 13">
    <name type="scientific">Furculomyces boomerangus</name>
    <dbReference type="NCBI Taxonomy" id="61424"/>
    <lineage>
        <taxon>Eukaryota</taxon>
        <taxon>Fungi</taxon>
        <taxon>Fungi incertae sedis</taxon>
        <taxon>Zoopagomycota</taxon>
        <taxon>Kickxellomycotina</taxon>
        <taxon>Harpellomycetes</taxon>
        <taxon>Harpellales</taxon>
        <taxon>Harpellaceae</taxon>
        <taxon>Furculomyces</taxon>
    </lineage>
</organism>
<keyword evidence="3 7" id="KW-0520">NAD</keyword>
<dbReference type="OrthoDB" id="10263760at2759"/>
<dbReference type="GO" id="GO:0046168">
    <property type="term" value="P:glycerol-3-phosphate catabolic process"/>
    <property type="evidence" value="ECO:0007669"/>
    <property type="project" value="UniProtKB-UniRule"/>
</dbReference>
<dbReference type="InterPro" id="IPR013328">
    <property type="entry name" value="6PGD_dom2"/>
</dbReference>
<evidence type="ECO:0000313" key="13">
    <source>
        <dbReference type="Proteomes" id="UP000245699"/>
    </source>
</evidence>
<protein>
    <recommendedName>
        <fullName evidence="9">Glycerol-3-phosphate dehydrogenase [NAD(+)]</fullName>
        <ecNumber evidence="9">1.1.1.8</ecNumber>
    </recommendedName>
</protein>
<comment type="similarity">
    <text evidence="1 8">Belongs to the NAD-dependent glycerol-3-phosphate dehydrogenase family.</text>
</comment>
<feature type="binding site" evidence="7">
    <location>
        <position position="296"/>
    </location>
    <ligand>
        <name>NAD(+)</name>
        <dbReference type="ChEBI" id="CHEBI:57540"/>
    </ligand>
</feature>
<dbReference type="Proteomes" id="UP000245699">
    <property type="component" value="Unassembled WGS sequence"/>
</dbReference>
<keyword evidence="13" id="KW-1185">Reference proteome</keyword>
<dbReference type="STRING" id="61424.A0A2T9YVZ8"/>
<dbReference type="SUPFAM" id="SSF48179">
    <property type="entry name" value="6-phosphogluconate dehydrogenase C-terminal domain-like"/>
    <property type="match status" value="1"/>
</dbReference>
<comment type="caution">
    <text evidence="12">The sequence shown here is derived from an EMBL/GenBank/DDBJ whole genome shotgun (WGS) entry which is preliminary data.</text>
</comment>
<dbReference type="InterPro" id="IPR036291">
    <property type="entry name" value="NAD(P)-bd_dom_sf"/>
</dbReference>
<reference evidence="12 13" key="1">
    <citation type="journal article" date="2018" name="MBio">
        <title>Comparative Genomics Reveals the Core Gene Toolbox for the Fungus-Insect Symbiosis.</title>
        <authorList>
            <person name="Wang Y."/>
            <person name="Stata M."/>
            <person name="Wang W."/>
            <person name="Stajich J.E."/>
            <person name="White M.M."/>
            <person name="Moncalvo J.M."/>
        </authorList>
    </citation>
    <scope>NUCLEOTIDE SEQUENCE [LARGE SCALE GENOMIC DNA]</scope>
    <source>
        <strain evidence="12 13">AUS-77-4</strain>
    </source>
</reference>
<evidence type="ECO:0000259" key="10">
    <source>
        <dbReference type="Pfam" id="PF01210"/>
    </source>
</evidence>
<accession>A0A2T9YVZ8</accession>
<feature type="active site" description="Proton acceptor" evidence="5">
    <location>
        <position position="203"/>
    </location>
</feature>
<dbReference type="GO" id="GO:0005975">
    <property type="term" value="P:carbohydrate metabolic process"/>
    <property type="evidence" value="ECO:0007669"/>
    <property type="project" value="InterPro"/>
</dbReference>
<dbReference type="Pfam" id="PF01210">
    <property type="entry name" value="NAD_Gly3P_dh_N"/>
    <property type="match status" value="1"/>
</dbReference>
<gene>
    <name evidence="12" type="ORF">BB559_002369</name>
</gene>
<name>A0A2T9YVZ8_9FUNG</name>